<name>A0AB37UII8_9CYAN</name>
<feature type="region of interest" description="Disordered" evidence="1">
    <location>
        <begin position="311"/>
        <end position="330"/>
    </location>
</feature>
<evidence type="ECO:0000256" key="2">
    <source>
        <dbReference type="SAM" id="Phobius"/>
    </source>
</evidence>
<keyword evidence="2" id="KW-1133">Transmembrane helix</keyword>
<keyword evidence="2" id="KW-0812">Transmembrane</keyword>
<evidence type="ECO:0000313" key="3">
    <source>
        <dbReference type="EMBL" id="RUT11200.1"/>
    </source>
</evidence>
<accession>A0AB37UII8</accession>
<dbReference type="RefSeq" id="WP_106171003.1">
    <property type="nucleotide sequence ID" value="NZ_JAVKZF010000004.1"/>
</dbReference>
<gene>
    <name evidence="3" type="ORF">DSM107010_34690</name>
</gene>
<feature type="transmembrane region" description="Helical" evidence="2">
    <location>
        <begin position="51"/>
        <end position="71"/>
    </location>
</feature>
<protein>
    <submittedName>
        <fullName evidence="3">Uncharacterized protein</fullName>
    </submittedName>
</protein>
<dbReference type="EMBL" id="RSCK01000029">
    <property type="protein sequence ID" value="RUT11200.1"/>
    <property type="molecule type" value="Genomic_DNA"/>
</dbReference>
<evidence type="ECO:0000256" key="1">
    <source>
        <dbReference type="SAM" id="MobiDB-lite"/>
    </source>
</evidence>
<evidence type="ECO:0000313" key="4">
    <source>
        <dbReference type="Proteomes" id="UP000282574"/>
    </source>
</evidence>
<organism evidence="3 4">
    <name type="scientific">Chroococcidiopsis cubana SAG 39.79</name>
    <dbReference type="NCBI Taxonomy" id="388085"/>
    <lineage>
        <taxon>Bacteria</taxon>
        <taxon>Bacillati</taxon>
        <taxon>Cyanobacteriota</taxon>
        <taxon>Cyanophyceae</taxon>
        <taxon>Chroococcidiopsidales</taxon>
        <taxon>Chroococcidiopsidaceae</taxon>
        <taxon>Chroococcidiopsis</taxon>
    </lineage>
</organism>
<dbReference type="AlphaFoldDB" id="A0AB37UII8"/>
<feature type="transmembrane region" description="Helical" evidence="2">
    <location>
        <begin position="12"/>
        <end position="31"/>
    </location>
</feature>
<keyword evidence="4" id="KW-1185">Reference proteome</keyword>
<feature type="transmembrane region" description="Helical" evidence="2">
    <location>
        <begin position="232"/>
        <end position="249"/>
    </location>
</feature>
<sequence length="330" mass="38600">MFGELPKLFERNFAIGFLLPITTFLAISFNLLEKFGLPNTNLLKFLEQKTLVEITIVALFTWLSGILLLVFNRDLYRILEGYGKFNPFRVFKFIEKNRYLALERKISKLEIKYKELRELRNQPEVEAKLLGILNALAELKQKKVVRFPDNEAWLLPTAFGNTMRAFEVYSRVMYGLDAIPGWERLLTVIPKDYRTLIDDAKAQTDFWINIWFLSLLLASEYIIVLFLTQKLILVWVFSAAILSALFAAYRARMAAVEWGHYIKASFDVFLPELYKKLGFQHPLNRAEERSNLVRFSQAIIYRSEVSLHDRALPESKENKPKENEEDKPED</sequence>
<reference evidence="3 4" key="1">
    <citation type="journal article" date="2019" name="Genome Biol. Evol.">
        <title>Day and night: Metabolic profiles and evolutionary relationships of six axenic non-marine cyanobacteria.</title>
        <authorList>
            <person name="Will S.E."/>
            <person name="Henke P."/>
            <person name="Boedeker C."/>
            <person name="Huang S."/>
            <person name="Brinkmann H."/>
            <person name="Rohde M."/>
            <person name="Jarek M."/>
            <person name="Friedl T."/>
            <person name="Seufert S."/>
            <person name="Schumacher M."/>
            <person name="Overmann J."/>
            <person name="Neumann-Schaal M."/>
            <person name="Petersen J."/>
        </authorList>
    </citation>
    <scope>NUCLEOTIDE SEQUENCE [LARGE SCALE GENOMIC DNA]</scope>
    <source>
        <strain evidence="3 4">SAG 39.79</strain>
    </source>
</reference>
<dbReference type="Proteomes" id="UP000282574">
    <property type="component" value="Unassembled WGS sequence"/>
</dbReference>
<comment type="caution">
    <text evidence="3">The sequence shown here is derived from an EMBL/GenBank/DDBJ whole genome shotgun (WGS) entry which is preliminary data.</text>
</comment>
<feature type="transmembrane region" description="Helical" evidence="2">
    <location>
        <begin position="206"/>
        <end position="226"/>
    </location>
</feature>
<proteinExistence type="predicted"/>
<keyword evidence="2" id="KW-0472">Membrane</keyword>